<dbReference type="InterPro" id="IPR036286">
    <property type="entry name" value="LexA/Signal_pep-like_sf"/>
</dbReference>
<dbReference type="PROSITE" id="PS00760">
    <property type="entry name" value="SPASE_I_2"/>
    <property type="match status" value="1"/>
</dbReference>
<evidence type="ECO:0000256" key="10">
    <source>
        <dbReference type="ARBA" id="ARBA00023136"/>
    </source>
</evidence>
<keyword evidence="4" id="KW-0645">Protease</keyword>
<evidence type="ECO:0000313" key="13">
    <source>
        <dbReference type="Proteomes" id="UP000095767"/>
    </source>
</evidence>
<evidence type="ECO:0000256" key="5">
    <source>
        <dbReference type="ARBA" id="ARBA00022692"/>
    </source>
</evidence>
<accession>A0A1E5W811</accession>
<dbReference type="InterPro" id="IPR019757">
    <property type="entry name" value="Pept_S26A_signal_pept_1_Lys-AS"/>
</dbReference>
<dbReference type="EMBL" id="LWDX02018612">
    <property type="protein sequence ID" value="OEL33475.1"/>
    <property type="molecule type" value="Genomic_DNA"/>
</dbReference>
<evidence type="ECO:0000256" key="3">
    <source>
        <dbReference type="ARBA" id="ARBA00013650"/>
    </source>
</evidence>
<dbReference type="GO" id="GO:0004252">
    <property type="term" value="F:serine-type endopeptidase activity"/>
    <property type="evidence" value="ECO:0007669"/>
    <property type="project" value="InterPro"/>
</dbReference>
<feature type="transmembrane region" description="Helical" evidence="11">
    <location>
        <begin position="15"/>
        <end position="33"/>
    </location>
</feature>
<dbReference type="InterPro" id="IPR019533">
    <property type="entry name" value="Peptidase_S26"/>
</dbReference>
<dbReference type="PANTHER" id="PTHR46041">
    <property type="entry name" value="MITOCHONDRIAL INNER MEMBRANE PROTEASE SUBUNIT 2"/>
    <property type="match status" value="1"/>
</dbReference>
<dbReference type="OrthoDB" id="9996127at2759"/>
<name>A0A1E5W811_9POAL</name>
<keyword evidence="6" id="KW-0999">Mitochondrion inner membrane</keyword>
<keyword evidence="7" id="KW-0378">Hydrolase</keyword>
<dbReference type="GO" id="GO:0042720">
    <property type="term" value="C:mitochondrial inner membrane peptidase complex"/>
    <property type="evidence" value="ECO:0007669"/>
    <property type="project" value="InterPro"/>
</dbReference>
<dbReference type="Gene3D" id="2.10.109.10">
    <property type="entry name" value="Umud Fragment, subunit A"/>
    <property type="match status" value="1"/>
</dbReference>
<dbReference type="GO" id="GO:0006465">
    <property type="term" value="P:signal peptide processing"/>
    <property type="evidence" value="ECO:0007669"/>
    <property type="project" value="InterPro"/>
</dbReference>
<evidence type="ECO:0000256" key="11">
    <source>
        <dbReference type="SAM" id="Phobius"/>
    </source>
</evidence>
<evidence type="ECO:0000256" key="4">
    <source>
        <dbReference type="ARBA" id="ARBA00022670"/>
    </source>
</evidence>
<organism evidence="12 13">
    <name type="scientific">Dichanthelium oligosanthes</name>
    <dbReference type="NCBI Taxonomy" id="888268"/>
    <lineage>
        <taxon>Eukaryota</taxon>
        <taxon>Viridiplantae</taxon>
        <taxon>Streptophyta</taxon>
        <taxon>Embryophyta</taxon>
        <taxon>Tracheophyta</taxon>
        <taxon>Spermatophyta</taxon>
        <taxon>Magnoliopsida</taxon>
        <taxon>Liliopsida</taxon>
        <taxon>Poales</taxon>
        <taxon>Poaceae</taxon>
        <taxon>PACMAD clade</taxon>
        <taxon>Panicoideae</taxon>
        <taxon>Panicodae</taxon>
        <taxon>Paniceae</taxon>
        <taxon>Dichantheliinae</taxon>
        <taxon>Dichanthelium</taxon>
    </lineage>
</organism>
<dbReference type="AlphaFoldDB" id="A0A1E5W811"/>
<keyword evidence="9" id="KW-0496">Mitochondrion</keyword>
<proteinExistence type="inferred from homology"/>
<evidence type="ECO:0000256" key="8">
    <source>
        <dbReference type="ARBA" id="ARBA00022989"/>
    </source>
</evidence>
<keyword evidence="13" id="KW-1185">Reference proteome</keyword>
<dbReference type="InterPro" id="IPR037730">
    <property type="entry name" value="IMP2"/>
</dbReference>
<comment type="subcellular location">
    <subcellularLocation>
        <location evidence="1">Mitochondrion inner membrane</location>
        <topology evidence="1">Single-pass membrane protein</topology>
    </subcellularLocation>
</comment>
<keyword evidence="8 11" id="KW-1133">Transmembrane helix</keyword>
<dbReference type="PANTHER" id="PTHR46041:SF2">
    <property type="entry name" value="MITOCHONDRIAL INNER MEMBRANE PROTEASE SUBUNIT 2"/>
    <property type="match status" value="1"/>
</dbReference>
<dbReference type="SUPFAM" id="SSF51306">
    <property type="entry name" value="LexA/Signal peptidase"/>
    <property type="match status" value="1"/>
</dbReference>
<dbReference type="CDD" id="cd06530">
    <property type="entry name" value="S26_SPase_I"/>
    <property type="match status" value="1"/>
</dbReference>
<comment type="caution">
    <text evidence="12">The sequence shown here is derived from an EMBL/GenBank/DDBJ whole genome shotgun (WGS) entry which is preliminary data.</text>
</comment>
<keyword evidence="10 11" id="KW-0472">Membrane</keyword>
<dbReference type="STRING" id="888268.A0A1E5W811"/>
<protein>
    <recommendedName>
        <fullName evidence="3">Mitochondrial inner membrane protease subunit 2</fullName>
    </recommendedName>
</protein>
<evidence type="ECO:0000256" key="1">
    <source>
        <dbReference type="ARBA" id="ARBA00004434"/>
    </source>
</evidence>
<evidence type="ECO:0000256" key="9">
    <source>
        <dbReference type="ARBA" id="ARBA00023128"/>
    </source>
</evidence>
<dbReference type="GO" id="GO:0006627">
    <property type="term" value="P:protein processing involved in protein targeting to mitochondrion"/>
    <property type="evidence" value="ECO:0007669"/>
    <property type="project" value="InterPro"/>
</dbReference>
<keyword evidence="5 11" id="KW-0812">Transmembrane</keyword>
<evidence type="ECO:0000313" key="12">
    <source>
        <dbReference type="EMBL" id="OEL33475.1"/>
    </source>
</evidence>
<dbReference type="PRINTS" id="PR00727">
    <property type="entry name" value="LEADERPTASE"/>
</dbReference>
<comment type="similarity">
    <text evidence="2">Belongs to the peptidase S26 family. IMP2 subfamily.</text>
</comment>
<dbReference type="Proteomes" id="UP000095767">
    <property type="component" value="Unassembled WGS sequence"/>
</dbReference>
<reference evidence="12 13" key="1">
    <citation type="submission" date="2016-09" db="EMBL/GenBank/DDBJ databases">
        <title>The draft genome of Dichanthelium oligosanthes: A C3 panicoid grass species.</title>
        <authorList>
            <person name="Studer A.J."/>
            <person name="Schnable J.C."/>
            <person name="Brutnell T.P."/>
        </authorList>
    </citation>
    <scope>NUCLEOTIDE SEQUENCE [LARGE SCALE GENOMIC DNA]</scope>
    <source>
        <strain evidence="13">cv. Kellogg 1175</strain>
        <tissue evidence="12">Leaf</tissue>
    </source>
</reference>
<gene>
    <name evidence="12" type="ORF">BAE44_0005505</name>
</gene>
<dbReference type="InterPro" id="IPR000223">
    <property type="entry name" value="Pept_S26A_signal_pept_1"/>
</dbReference>
<evidence type="ECO:0000256" key="6">
    <source>
        <dbReference type="ARBA" id="ARBA00022792"/>
    </source>
</evidence>
<evidence type="ECO:0000256" key="2">
    <source>
        <dbReference type="ARBA" id="ARBA00007066"/>
    </source>
</evidence>
<evidence type="ECO:0000256" key="7">
    <source>
        <dbReference type="ARBA" id="ARBA00022801"/>
    </source>
</evidence>
<sequence length="195" mass="21099">MSSNSASGAFGTGPASGYCSTFILAIYFCVMIANKGDALTNTSSHMAMWFCSSKDGGNSAKRLMLLTCSMSRESSLIVPCVVCGCPSNHKELFVKRLIALPGEWIQLPRSPKVTKISEGHCWVEGDNAARSWDSGAFGPVSCFFCNPTSAPLSGLIMYKLIPLGLVEGRVTHIIWPPSKIGQVERKMSEWRISPV</sequence>